<dbReference type="Proteomes" id="UP001227101">
    <property type="component" value="Chromosome"/>
</dbReference>
<evidence type="ECO:0000256" key="6">
    <source>
        <dbReference type="SAM" id="MobiDB-lite"/>
    </source>
</evidence>
<comment type="similarity">
    <text evidence="2">Belongs to the oxygen-dependent FAD-linked oxidoreductase family.</text>
</comment>
<feature type="domain" description="FAD-binding PCMH-type" evidence="7">
    <location>
        <begin position="106"/>
        <end position="274"/>
    </location>
</feature>
<evidence type="ECO:0000256" key="4">
    <source>
        <dbReference type="ARBA" id="ARBA00022827"/>
    </source>
</evidence>
<proteinExistence type="inferred from homology"/>
<protein>
    <submittedName>
        <fullName evidence="8">FAD-dependent oxidoreductase</fullName>
    </submittedName>
</protein>
<dbReference type="EMBL" id="CP127173">
    <property type="protein sequence ID" value="WIV58696.1"/>
    <property type="molecule type" value="Genomic_DNA"/>
</dbReference>
<evidence type="ECO:0000256" key="5">
    <source>
        <dbReference type="ARBA" id="ARBA00023002"/>
    </source>
</evidence>
<evidence type="ECO:0000313" key="8">
    <source>
        <dbReference type="EMBL" id="WIV58696.1"/>
    </source>
</evidence>
<dbReference type="PANTHER" id="PTHR42973">
    <property type="entry name" value="BINDING OXIDOREDUCTASE, PUTATIVE (AFU_ORTHOLOGUE AFUA_1G17690)-RELATED"/>
    <property type="match status" value="1"/>
</dbReference>
<dbReference type="PANTHER" id="PTHR42973:SF39">
    <property type="entry name" value="FAD-BINDING PCMH-TYPE DOMAIN-CONTAINING PROTEIN"/>
    <property type="match status" value="1"/>
</dbReference>
<keyword evidence="9" id="KW-1185">Reference proteome</keyword>
<feature type="region of interest" description="Disordered" evidence="6">
    <location>
        <begin position="41"/>
        <end position="75"/>
    </location>
</feature>
<evidence type="ECO:0000313" key="9">
    <source>
        <dbReference type="Proteomes" id="UP001227101"/>
    </source>
</evidence>
<evidence type="ECO:0000256" key="1">
    <source>
        <dbReference type="ARBA" id="ARBA00001974"/>
    </source>
</evidence>
<sequence>MDSEHHLAQPPGRPHVLHHVDRRTFLRVAGVSAVGAVAAACGPGSPSAPAASTSAPPATTSGPPATRLPTGPPNWDDLRTQLTGGLLRPGADGYDAASHAFNPLFDTNNPVAVAATATVQDVQACVKAAAGRVTIAARSGGHSYAGYSVPEGGLVIDVAALNKVDIQGDKAVIGAGAKLKDVYAALGRAGRALPAGSCPTVGIAGLTLGGGIGVLSRKYGLTCDHLASAQVVTADGTVLTASADSEPDLFWALRGGGGGNFGIVTELTFDTDPAPNLTVFSLHFPAGSAADVLTAWQQWIAAMPPELWANLVLSGGSPVQCRVGGCYVGGASGLNTLLNNLVTNTGARPTQRTVKSFDYLGAMNYFSGSSARQSFIASSRIITSPVDAAKVVALADGRPGTDLLIDGLGGKVAEPAKDATAFWHRDALASVQVYAPATPKNRSKVEQSVGDVVAGLAAAGAGGGYVNYIDPALPDWKTAYYGDNAKRLQEVGKKYDPFNVFRFGQSVQS</sequence>
<comment type="cofactor">
    <cofactor evidence="1">
        <name>FAD</name>
        <dbReference type="ChEBI" id="CHEBI:57692"/>
    </cofactor>
</comment>
<keyword evidence="5" id="KW-0560">Oxidoreductase</keyword>
<dbReference type="InterPro" id="IPR012951">
    <property type="entry name" value="BBE"/>
</dbReference>
<dbReference type="PROSITE" id="PS51318">
    <property type="entry name" value="TAT"/>
    <property type="match status" value="1"/>
</dbReference>
<dbReference type="Gene3D" id="3.40.462.20">
    <property type="match status" value="1"/>
</dbReference>
<dbReference type="InterPro" id="IPR016166">
    <property type="entry name" value="FAD-bd_PCMH"/>
</dbReference>
<dbReference type="InterPro" id="IPR036318">
    <property type="entry name" value="FAD-bd_PCMH-like_sf"/>
</dbReference>
<accession>A0ABY8XSY7</accession>
<evidence type="ECO:0000259" key="7">
    <source>
        <dbReference type="PROSITE" id="PS51387"/>
    </source>
</evidence>
<dbReference type="InterPro" id="IPR016167">
    <property type="entry name" value="FAD-bd_PCMH_sub1"/>
</dbReference>
<dbReference type="InterPro" id="IPR006094">
    <property type="entry name" value="Oxid_FAD_bind_N"/>
</dbReference>
<dbReference type="SUPFAM" id="SSF56176">
    <property type="entry name" value="FAD-binding/transporter-associated domain-like"/>
    <property type="match status" value="1"/>
</dbReference>
<dbReference type="RefSeq" id="WP_285456106.1">
    <property type="nucleotide sequence ID" value="NZ_CP127173.1"/>
</dbReference>
<reference evidence="8 9" key="1">
    <citation type="submission" date="2023-06" db="EMBL/GenBank/DDBJ databases">
        <authorList>
            <person name="Oyuntsetseg B."/>
            <person name="Kim S.B."/>
        </authorList>
    </citation>
    <scope>NUCLEOTIDE SEQUENCE [LARGE SCALE GENOMIC DNA]</scope>
    <source>
        <strain evidence="8 9">2-2</strain>
    </source>
</reference>
<name>A0ABY8XSY7_9PSEU</name>
<evidence type="ECO:0000256" key="3">
    <source>
        <dbReference type="ARBA" id="ARBA00022630"/>
    </source>
</evidence>
<keyword evidence="4" id="KW-0274">FAD</keyword>
<feature type="compositionally biased region" description="Low complexity" evidence="6">
    <location>
        <begin position="41"/>
        <end position="65"/>
    </location>
</feature>
<dbReference type="Pfam" id="PF08031">
    <property type="entry name" value="BBE"/>
    <property type="match status" value="1"/>
</dbReference>
<gene>
    <name evidence="8" type="ORF">QP939_08725</name>
</gene>
<evidence type="ECO:0000256" key="2">
    <source>
        <dbReference type="ARBA" id="ARBA00005466"/>
    </source>
</evidence>
<keyword evidence="3" id="KW-0285">Flavoprotein</keyword>
<dbReference type="PROSITE" id="PS51387">
    <property type="entry name" value="FAD_PCMH"/>
    <property type="match status" value="1"/>
</dbReference>
<dbReference type="Gene3D" id="3.30.43.10">
    <property type="entry name" value="Uridine Diphospho-n-acetylenolpyruvylglucosamine Reductase, domain 2"/>
    <property type="match status" value="1"/>
</dbReference>
<dbReference type="Pfam" id="PF01565">
    <property type="entry name" value="FAD_binding_4"/>
    <property type="match status" value="1"/>
</dbReference>
<organism evidence="8 9">
    <name type="scientific">Amycolatopsis nalaikhensis</name>
    <dbReference type="NCBI Taxonomy" id="715472"/>
    <lineage>
        <taxon>Bacteria</taxon>
        <taxon>Bacillati</taxon>
        <taxon>Actinomycetota</taxon>
        <taxon>Actinomycetes</taxon>
        <taxon>Pseudonocardiales</taxon>
        <taxon>Pseudonocardiaceae</taxon>
        <taxon>Amycolatopsis</taxon>
    </lineage>
</organism>
<dbReference type="Gene3D" id="3.30.465.10">
    <property type="match status" value="1"/>
</dbReference>
<dbReference type="InterPro" id="IPR016169">
    <property type="entry name" value="FAD-bd_PCMH_sub2"/>
</dbReference>
<dbReference type="InterPro" id="IPR006311">
    <property type="entry name" value="TAT_signal"/>
</dbReference>
<dbReference type="InterPro" id="IPR050416">
    <property type="entry name" value="FAD-linked_Oxidoreductase"/>
</dbReference>